<protein>
    <submittedName>
        <fullName evidence="1">Uncharacterized protein</fullName>
    </submittedName>
</protein>
<dbReference type="EMBL" id="LR796233">
    <property type="protein sequence ID" value="CAB4129253.1"/>
    <property type="molecule type" value="Genomic_DNA"/>
</dbReference>
<accession>A0A6J5L7E5</accession>
<reference evidence="1" key="1">
    <citation type="submission" date="2020-04" db="EMBL/GenBank/DDBJ databases">
        <authorList>
            <person name="Chiriac C."/>
            <person name="Salcher M."/>
            <person name="Ghai R."/>
            <person name="Kavagutti S V."/>
        </authorList>
    </citation>
    <scope>NUCLEOTIDE SEQUENCE</scope>
</reference>
<name>A0A6J5L7E5_9CAUD</name>
<organism evidence="1">
    <name type="scientific">uncultured Caudovirales phage</name>
    <dbReference type="NCBI Taxonomy" id="2100421"/>
    <lineage>
        <taxon>Viruses</taxon>
        <taxon>Duplodnaviria</taxon>
        <taxon>Heunggongvirae</taxon>
        <taxon>Uroviricota</taxon>
        <taxon>Caudoviricetes</taxon>
        <taxon>Peduoviridae</taxon>
        <taxon>Maltschvirus</taxon>
        <taxon>Maltschvirus maltsch</taxon>
    </lineage>
</organism>
<gene>
    <name evidence="1" type="ORF">UFOVP112_351</name>
</gene>
<sequence length="225" mass="25894">MAITKTTKTIRRDTSIPFFFDACQVDPSPELVALREQFSALYALGTIVNTNSISDDGLTETRVWTTEDISLLGEVETLDSIFLRNKYVQYRKANDFVVLDYNNPVERQESMQYAGIDSPYKVTTTYMFPTEDTFIPTFARSLMEYEHYNKKVDLRIGDVVYDAAELGLVDPNAGNQVDDEVIPCVTIIHQYDNSEDQTLHPFLDMFYIPQLAEKNVTRTIKYEYL</sequence>
<proteinExistence type="predicted"/>
<evidence type="ECO:0000313" key="1">
    <source>
        <dbReference type="EMBL" id="CAB4129253.1"/>
    </source>
</evidence>